<comment type="caution">
    <text evidence="2">The sequence shown here is derived from an EMBL/GenBank/DDBJ whole genome shotgun (WGS) entry which is preliminary data.</text>
</comment>
<dbReference type="InterPro" id="IPR003754">
    <property type="entry name" value="4pyrrol_synth_uPrphyn_synth"/>
</dbReference>
<evidence type="ECO:0000313" key="2">
    <source>
        <dbReference type="EMBL" id="MFC5368321.1"/>
    </source>
</evidence>
<dbReference type="AlphaFoldDB" id="A0ABD5REC8"/>
<proteinExistence type="predicted"/>
<feature type="domain" description="Tetrapyrrole biosynthesis uroporphyrinogen III synthase" evidence="1">
    <location>
        <begin position="34"/>
        <end position="248"/>
    </location>
</feature>
<dbReference type="Pfam" id="PF02602">
    <property type="entry name" value="HEM4"/>
    <property type="match status" value="1"/>
</dbReference>
<dbReference type="EC" id="4.2.1.75" evidence="2"/>
<dbReference type="InterPro" id="IPR039793">
    <property type="entry name" value="UROS/Hem4"/>
</dbReference>
<dbReference type="SUPFAM" id="SSF69618">
    <property type="entry name" value="HemD-like"/>
    <property type="match status" value="1"/>
</dbReference>
<accession>A0ABD5REC8</accession>
<protein>
    <submittedName>
        <fullName evidence="2">Uroporphyrinogen-III synthase</fullName>
        <ecNumber evidence="2">4.2.1.75</ecNumber>
    </submittedName>
</protein>
<evidence type="ECO:0000313" key="3">
    <source>
        <dbReference type="Proteomes" id="UP001596201"/>
    </source>
</evidence>
<sequence>MPSDEDTETTPAGNADKRLTVAVFRPDDERLADAVELLESLGCEAVADPMLAVDPTGATPEAGDYVIFTSKTGVELVADAGWNPAEDTTVCAIGDSTADALRRAGYPVDVVPETFSSAGLVERLADEVSGARVEVARSDHGSAVLLDGLREAGADVHETVLYRLVRPESAGESAERAAAGDLDVALFTSSLTVENFLDAAAARGVRADAVAGLGEAVVGVIGDPTAETARGVGIPVDVVPARADFETLACETVEFASPTYHE</sequence>
<keyword evidence="2" id="KW-0456">Lyase</keyword>
<name>A0ABD5REC8_9EURY</name>
<dbReference type="RefSeq" id="WP_227230599.1">
    <property type="nucleotide sequence ID" value="NZ_JAJCVJ010000002.1"/>
</dbReference>
<dbReference type="EMBL" id="JBHSKX010000002">
    <property type="protein sequence ID" value="MFC5368321.1"/>
    <property type="molecule type" value="Genomic_DNA"/>
</dbReference>
<dbReference type="NCBIfam" id="NF004587">
    <property type="entry name" value="PRK05928.2-5"/>
    <property type="match status" value="1"/>
</dbReference>
<dbReference type="PANTHER" id="PTHR40082:SF1">
    <property type="entry name" value="BLR5956 PROTEIN"/>
    <property type="match status" value="1"/>
</dbReference>
<dbReference type="GO" id="GO:0004852">
    <property type="term" value="F:uroporphyrinogen-III synthase activity"/>
    <property type="evidence" value="ECO:0007669"/>
    <property type="project" value="UniProtKB-EC"/>
</dbReference>
<dbReference type="InterPro" id="IPR036108">
    <property type="entry name" value="4pyrrol_syn_uPrphyn_synt_sf"/>
</dbReference>
<keyword evidence="3" id="KW-1185">Reference proteome</keyword>
<dbReference type="Proteomes" id="UP001596201">
    <property type="component" value="Unassembled WGS sequence"/>
</dbReference>
<organism evidence="2 3">
    <name type="scientific">Salinirubrum litoreum</name>
    <dbReference type="NCBI Taxonomy" id="1126234"/>
    <lineage>
        <taxon>Archaea</taxon>
        <taxon>Methanobacteriati</taxon>
        <taxon>Methanobacteriota</taxon>
        <taxon>Stenosarchaea group</taxon>
        <taxon>Halobacteria</taxon>
        <taxon>Halobacteriales</taxon>
        <taxon>Haloferacaceae</taxon>
        <taxon>Salinirubrum</taxon>
    </lineage>
</organism>
<evidence type="ECO:0000259" key="1">
    <source>
        <dbReference type="Pfam" id="PF02602"/>
    </source>
</evidence>
<dbReference type="CDD" id="cd06578">
    <property type="entry name" value="HemD"/>
    <property type="match status" value="1"/>
</dbReference>
<dbReference type="Gene3D" id="3.40.50.10090">
    <property type="match status" value="2"/>
</dbReference>
<gene>
    <name evidence="2" type="ORF">ACFPJ5_15435</name>
</gene>
<dbReference type="PANTHER" id="PTHR40082">
    <property type="entry name" value="BLR5956 PROTEIN"/>
    <property type="match status" value="1"/>
</dbReference>
<dbReference type="GO" id="GO:0006779">
    <property type="term" value="P:porphyrin-containing compound biosynthetic process"/>
    <property type="evidence" value="ECO:0007669"/>
    <property type="project" value="UniProtKB-ARBA"/>
</dbReference>
<reference evidence="2 3" key="1">
    <citation type="journal article" date="2019" name="Int. J. Syst. Evol. Microbiol.">
        <title>The Global Catalogue of Microorganisms (GCM) 10K type strain sequencing project: providing services to taxonomists for standard genome sequencing and annotation.</title>
        <authorList>
            <consortium name="The Broad Institute Genomics Platform"/>
            <consortium name="The Broad Institute Genome Sequencing Center for Infectious Disease"/>
            <person name="Wu L."/>
            <person name="Ma J."/>
        </authorList>
    </citation>
    <scope>NUCLEOTIDE SEQUENCE [LARGE SCALE GENOMIC DNA]</scope>
    <source>
        <strain evidence="2 3">CGMCC 1.12237</strain>
    </source>
</reference>